<evidence type="ECO:0000313" key="2">
    <source>
        <dbReference type="Proteomes" id="UP000579153"/>
    </source>
</evidence>
<dbReference type="RefSeq" id="WP_313047713.1">
    <property type="nucleotide sequence ID" value="NZ_JACHMB010000001.1"/>
</dbReference>
<sequence length="58" mass="6378">MEINVGDSRDRDIWEAGQYICVASGDISGTDDADAGHWGHIPAYATSDRHQTKRFRGA</sequence>
<keyword evidence="2" id="KW-1185">Reference proteome</keyword>
<gene>
    <name evidence="1" type="ORF">HD596_004560</name>
</gene>
<comment type="caution">
    <text evidence="1">The sequence shown here is derived from an EMBL/GenBank/DDBJ whole genome shotgun (WGS) entry which is preliminary data.</text>
</comment>
<evidence type="ECO:0000313" key="1">
    <source>
        <dbReference type="EMBL" id="MBB5777804.1"/>
    </source>
</evidence>
<protein>
    <submittedName>
        <fullName evidence="1">Uncharacterized protein</fullName>
    </submittedName>
</protein>
<proteinExistence type="predicted"/>
<accession>A0A7W9G602</accession>
<dbReference type="EMBL" id="JACHMB010000001">
    <property type="protein sequence ID" value="MBB5777804.1"/>
    <property type="molecule type" value="Genomic_DNA"/>
</dbReference>
<dbReference type="Proteomes" id="UP000579153">
    <property type="component" value="Unassembled WGS sequence"/>
</dbReference>
<name>A0A7W9G602_9ACTN</name>
<dbReference type="AlphaFoldDB" id="A0A7W9G602"/>
<reference evidence="1 2" key="1">
    <citation type="submission" date="2020-08" db="EMBL/GenBank/DDBJ databases">
        <title>Sequencing the genomes of 1000 actinobacteria strains.</title>
        <authorList>
            <person name="Klenk H.-P."/>
        </authorList>
    </citation>
    <scope>NUCLEOTIDE SEQUENCE [LARGE SCALE GENOMIC DNA]</scope>
    <source>
        <strain evidence="1 2">DSM 45507</strain>
    </source>
</reference>
<organism evidence="1 2">
    <name type="scientific">Nonomuraea jabiensis</name>
    <dbReference type="NCBI Taxonomy" id="882448"/>
    <lineage>
        <taxon>Bacteria</taxon>
        <taxon>Bacillati</taxon>
        <taxon>Actinomycetota</taxon>
        <taxon>Actinomycetes</taxon>
        <taxon>Streptosporangiales</taxon>
        <taxon>Streptosporangiaceae</taxon>
        <taxon>Nonomuraea</taxon>
    </lineage>
</organism>